<evidence type="ECO:0000259" key="1">
    <source>
        <dbReference type="Pfam" id="PF00857"/>
    </source>
</evidence>
<dbReference type="EMBL" id="FNQG01000002">
    <property type="protein sequence ID" value="SDZ72602.1"/>
    <property type="molecule type" value="Genomic_DNA"/>
</dbReference>
<name>A0A1H3VEM5_SELRU</name>
<dbReference type="OrthoDB" id="9796485at2"/>
<organism evidence="2 3">
    <name type="scientific">Selenomonas ruminantium</name>
    <dbReference type="NCBI Taxonomy" id="971"/>
    <lineage>
        <taxon>Bacteria</taxon>
        <taxon>Bacillati</taxon>
        <taxon>Bacillota</taxon>
        <taxon>Negativicutes</taxon>
        <taxon>Selenomonadales</taxon>
        <taxon>Selenomonadaceae</taxon>
        <taxon>Selenomonas</taxon>
    </lineage>
</organism>
<dbReference type="SUPFAM" id="SSF52499">
    <property type="entry name" value="Isochorismatase-like hydrolases"/>
    <property type="match status" value="1"/>
</dbReference>
<protein>
    <submittedName>
        <fullName evidence="2">Nicotinamidase-related amidase</fullName>
    </submittedName>
</protein>
<evidence type="ECO:0000313" key="3">
    <source>
        <dbReference type="Proteomes" id="UP000183469"/>
    </source>
</evidence>
<accession>A0A1H3VEM5</accession>
<dbReference type="CDD" id="cd00431">
    <property type="entry name" value="cysteine_hydrolases"/>
    <property type="match status" value="1"/>
</dbReference>
<sequence>MKKAVVVVDMQNDFIDGSLGTREAQEMLPRLKDKLQNLALSDEMELIFSMDTHEENYLSTQEGKNLPVEHCIKDTHSWQISEALADFAKQAKAVVEKPTFGSMELIQWLDGVDEMELVGLCTDICVISNAMLIKAAYPETVVSVDSACCAGVTPDRIPIYICHSYLRGSLLGKAVHGCGKDTQRKESQPSCIMVCAAGLQLHSLSGYCGRVANKYPGMAGQTQAEEYSKCHK</sequence>
<dbReference type="Gene3D" id="3.40.50.850">
    <property type="entry name" value="Isochorismatase-like"/>
    <property type="match status" value="1"/>
</dbReference>
<evidence type="ECO:0000313" key="2">
    <source>
        <dbReference type="EMBL" id="SDZ72602.1"/>
    </source>
</evidence>
<proteinExistence type="predicted"/>
<dbReference type="InterPro" id="IPR000868">
    <property type="entry name" value="Isochorismatase-like_dom"/>
</dbReference>
<reference evidence="2 3" key="1">
    <citation type="submission" date="2016-10" db="EMBL/GenBank/DDBJ databases">
        <authorList>
            <person name="de Groot N.N."/>
        </authorList>
    </citation>
    <scope>NUCLEOTIDE SEQUENCE [LARGE SCALE GENOMIC DNA]</scope>
    <source>
        <strain evidence="2 3">DSM 2872</strain>
    </source>
</reference>
<gene>
    <name evidence="2" type="ORF">SAMN05660648_00025</name>
</gene>
<dbReference type="Pfam" id="PF00857">
    <property type="entry name" value="Isochorismatase"/>
    <property type="match status" value="1"/>
</dbReference>
<feature type="domain" description="Isochorismatase-like" evidence="1">
    <location>
        <begin position="4"/>
        <end position="155"/>
    </location>
</feature>
<dbReference type="Proteomes" id="UP000183469">
    <property type="component" value="Unassembled WGS sequence"/>
</dbReference>
<dbReference type="AlphaFoldDB" id="A0A1H3VEM5"/>
<dbReference type="InterPro" id="IPR036380">
    <property type="entry name" value="Isochorismatase-like_sf"/>
</dbReference>